<dbReference type="SUPFAM" id="SSF48452">
    <property type="entry name" value="TPR-like"/>
    <property type="match status" value="1"/>
</dbReference>
<organism evidence="10 11">
    <name type="scientific">Leucothrix arctica</name>
    <dbReference type="NCBI Taxonomy" id="1481894"/>
    <lineage>
        <taxon>Bacteria</taxon>
        <taxon>Pseudomonadati</taxon>
        <taxon>Pseudomonadota</taxon>
        <taxon>Gammaproteobacteria</taxon>
        <taxon>Thiotrichales</taxon>
        <taxon>Thiotrichaceae</taxon>
        <taxon>Leucothrix</taxon>
    </lineage>
</organism>
<comment type="caution">
    <text evidence="10">The sequence shown here is derived from an EMBL/GenBank/DDBJ whole genome shotgun (WGS) entry which is preliminary data.</text>
</comment>
<dbReference type="AlphaFoldDB" id="A0A317CG89"/>
<dbReference type="OrthoDB" id="9789675at2"/>
<evidence type="ECO:0000256" key="1">
    <source>
        <dbReference type="ARBA" id="ARBA00004401"/>
    </source>
</evidence>
<dbReference type="Proteomes" id="UP000245506">
    <property type="component" value="Unassembled WGS sequence"/>
</dbReference>
<gene>
    <name evidence="10" type="ORF">DKT75_13290</name>
</gene>
<evidence type="ECO:0000259" key="9">
    <source>
        <dbReference type="Pfam" id="PF09976"/>
    </source>
</evidence>
<evidence type="ECO:0000256" key="3">
    <source>
        <dbReference type="ARBA" id="ARBA00022692"/>
    </source>
</evidence>
<keyword evidence="5" id="KW-0472">Membrane</keyword>
<keyword evidence="11" id="KW-1185">Reference proteome</keyword>
<dbReference type="RefSeq" id="WP_109823922.1">
    <property type="nucleotide sequence ID" value="NZ_QGKL01000035.1"/>
</dbReference>
<evidence type="ECO:0000256" key="4">
    <source>
        <dbReference type="ARBA" id="ARBA00022989"/>
    </source>
</evidence>
<comment type="subcellular location">
    <subcellularLocation>
        <location evidence="1">Cell membrane</location>
        <topology evidence="1">Single-pass type II membrane protein</topology>
    </subcellularLocation>
</comment>
<keyword evidence="2" id="KW-1003">Cell membrane</keyword>
<dbReference type="PIRSF" id="PIRSF006170">
    <property type="entry name" value="YfgM"/>
    <property type="match status" value="1"/>
</dbReference>
<comment type="similarity">
    <text evidence="7">Belongs to the YfgM family.</text>
</comment>
<dbReference type="PANTHER" id="PTHR38035:SF1">
    <property type="entry name" value="ANCILLARY SECYEG TRANSLOCON SUBUNIT"/>
    <property type="match status" value="1"/>
</dbReference>
<accession>A0A317CG89</accession>
<name>A0A317CG89_9GAMM</name>
<dbReference type="GO" id="GO:0005886">
    <property type="term" value="C:plasma membrane"/>
    <property type="evidence" value="ECO:0007669"/>
    <property type="project" value="UniProtKB-SubCell"/>
</dbReference>
<sequence>MADELKTDDERSEELKAWWRENGTSVAVGVAVAVAGVFGFQQWKQYNLDQAETASALFQKATIATTDKVKALNFVTSEYSSTPYAALAALASAAETSQTDPAATIASLKVALDAKDKNVADIATLRLARVYIAEGKLSEAESLLDTGLAVAYTSLVEEIKGDLFVAKKDLDKARTAYDKAISSADGTSVQYLQMKRDNLGKGA</sequence>
<dbReference type="GO" id="GO:0044877">
    <property type="term" value="F:protein-containing complex binding"/>
    <property type="evidence" value="ECO:0007669"/>
    <property type="project" value="InterPro"/>
</dbReference>
<keyword evidence="3" id="KW-0812">Transmembrane</keyword>
<keyword evidence="4" id="KW-1133">Transmembrane helix</keyword>
<dbReference type="PANTHER" id="PTHR38035">
    <property type="entry name" value="UPF0070 PROTEIN YFGM"/>
    <property type="match status" value="1"/>
</dbReference>
<dbReference type="Pfam" id="PF09976">
    <property type="entry name" value="TPR_21"/>
    <property type="match status" value="1"/>
</dbReference>
<protein>
    <recommendedName>
        <fullName evidence="8">Ancillary SecYEG translocon subunit</fullName>
    </recommendedName>
</protein>
<evidence type="ECO:0000256" key="5">
    <source>
        <dbReference type="ARBA" id="ARBA00023136"/>
    </source>
</evidence>
<dbReference type="InterPro" id="IPR018704">
    <property type="entry name" value="SecYEG/CpoB_TPR"/>
</dbReference>
<dbReference type="Gene3D" id="1.25.40.10">
    <property type="entry name" value="Tetratricopeptide repeat domain"/>
    <property type="match status" value="1"/>
</dbReference>
<proteinExistence type="inferred from homology"/>
<dbReference type="EMBL" id="QGKL01000035">
    <property type="protein sequence ID" value="PWQ95310.1"/>
    <property type="molecule type" value="Genomic_DNA"/>
</dbReference>
<dbReference type="InterPro" id="IPR011990">
    <property type="entry name" value="TPR-like_helical_dom_sf"/>
</dbReference>
<dbReference type="InterPro" id="IPR026039">
    <property type="entry name" value="YfgM"/>
</dbReference>
<feature type="domain" description="Ancillary SecYEG translocon subunit/Cell division coordinator CpoB TPR" evidence="9">
    <location>
        <begin position="16"/>
        <end position="201"/>
    </location>
</feature>
<evidence type="ECO:0000313" key="11">
    <source>
        <dbReference type="Proteomes" id="UP000245506"/>
    </source>
</evidence>
<reference evidence="10 11" key="1">
    <citation type="submission" date="2018-05" db="EMBL/GenBank/DDBJ databases">
        <title>Leucothrix arctica sp. nov., isolated from Arctic seawater.</title>
        <authorList>
            <person name="Choi A."/>
            <person name="Baek K."/>
        </authorList>
    </citation>
    <scope>NUCLEOTIDE SEQUENCE [LARGE SCALE GENOMIC DNA]</scope>
    <source>
        <strain evidence="10 11">IMCC9719</strain>
    </source>
</reference>
<keyword evidence="6" id="KW-0143">Chaperone</keyword>
<evidence type="ECO:0000256" key="2">
    <source>
        <dbReference type="ARBA" id="ARBA00022475"/>
    </source>
</evidence>
<evidence type="ECO:0000256" key="6">
    <source>
        <dbReference type="ARBA" id="ARBA00023186"/>
    </source>
</evidence>
<evidence type="ECO:0000313" key="10">
    <source>
        <dbReference type="EMBL" id="PWQ95310.1"/>
    </source>
</evidence>
<evidence type="ECO:0000256" key="8">
    <source>
        <dbReference type="ARBA" id="ARBA00024235"/>
    </source>
</evidence>
<evidence type="ECO:0000256" key="7">
    <source>
        <dbReference type="ARBA" id="ARBA00024197"/>
    </source>
</evidence>